<dbReference type="GO" id="GO:0016787">
    <property type="term" value="F:hydrolase activity"/>
    <property type="evidence" value="ECO:0007669"/>
    <property type="project" value="UniProtKB-KW"/>
</dbReference>
<name>A0A3B0TR50_9ZZZZ</name>
<dbReference type="InterPro" id="IPR035908">
    <property type="entry name" value="F0_ATP_A_sf"/>
</dbReference>
<dbReference type="GO" id="GO:0045259">
    <property type="term" value="C:proton-transporting ATP synthase complex"/>
    <property type="evidence" value="ECO:0007669"/>
    <property type="project" value="UniProtKB-KW"/>
</dbReference>
<keyword evidence="6" id="KW-0375">Hydrogen ion transport</keyword>
<evidence type="ECO:0000256" key="5">
    <source>
        <dbReference type="ARBA" id="ARBA00022692"/>
    </source>
</evidence>
<evidence type="ECO:0000313" key="12">
    <source>
        <dbReference type="EMBL" id="VAW09516.1"/>
    </source>
</evidence>
<evidence type="ECO:0000256" key="8">
    <source>
        <dbReference type="ARBA" id="ARBA00023065"/>
    </source>
</evidence>
<evidence type="ECO:0000256" key="9">
    <source>
        <dbReference type="ARBA" id="ARBA00023136"/>
    </source>
</evidence>
<dbReference type="EMBL" id="UOEK01000596">
    <property type="protein sequence ID" value="VAW09516.1"/>
    <property type="molecule type" value="Genomic_DNA"/>
</dbReference>
<dbReference type="InterPro" id="IPR023011">
    <property type="entry name" value="ATP_synth_F0_asu_AS"/>
</dbReference>
<dbReference type="EC" id="3.6.3.14" evidence="12"/>
<evidence type="ECO:0000256" key="3">
    <source>
        <dbReference type="ARBA" id="ARBA00022448"/>
    </source>
</evidence>
<accession>A0A3B0TR50</accession>
<gene>
    <name evidence="12" type="ORF">MNBD_ACTINO02-325</name>
</gene>
<dbReference type="SUPFAM" id="SSF81336">
    <property type="entry name" value="F1F0 ATP synthase subunit A"/>
    <property type="match status" value="1"/>
</dbReference>
<dbReference type="AlphaFoldDB" id="A0A3B0TR50"/>
<evidence type="ECO:0000256" key="11">
    <source>
        <dbReference type="SAM" id="Phobius"/>
    </source>
</evidence>
<feature type="transmembrane region" description="Helical" evidence="11">
    <location>
        <begin position="127"/>
        <end position="146"/>
    </location>
</feature>
<comment type="subcellular location">
    <subcellularLocation>
        <location evidence="1">Membrane</location>
        <topology evidence="1">Multi-pass membrane protein</topology>
    </subcellularLocation>
</comment>
<feature type="transmembrane region" description="Helical" evidence="11">
    <location>
        <begin position="99"/>
        <end position="121"/>
    </location>
</feature>
<dbReference type="PRINTS" id="PR00123">
    <property type="entry name" value="ATPASEA"/>
</dbReference>
<keyword evidence="4" id="KW-0138">CF(0)</keyword>
<dbReference type="PANTHER" id="PTHR11410">
    <property type="entry name" value="ATP SYNTHASE SUBUNIT A"/>
    <property type="match status" value="1"/>
</dbReference>
<evidence type="ECO:0000256" key="4">
    <source>
        <dbReference type="ARBA" id="ARBA00022547"/>
    </source>
</evidence>
<dbReference type="PROSITE" id="PS00449">
    <property type="entry name" value="ATPASE_A"/>
    <property type="match status" value="1"/>
</dbReference>
<feature type="transmembrane region" description="Helical" evidence="11">
    <location>
        <begin position="35"/>
        <end position="58"/>
    </location>
</feature>
<dbReference type="GO" id="GO:0046933">
    <property type="term" value="F:proton-transporting ATP synthase activity, rotational mechanism"/>
    <property type="evidence" value="ECO:0007669"/>
    <property type="project" value="TreeGrafter"/>
</dbReference>
<proteinExistence type="inferred from homology"/>
<keyword evidence="9 11" id="KW-0472">Membrane</keyword>
<keyword evidence="12" id="KW-0378">Hydrolase</keyword>
<dbReference type="InterPro" id="IPR000568">
    <property type="entry name" value="ATP_synth_F0_asu"/>
</dbReference>
<keyword evidence="5 11" id="KW-0812">Transmembrane</keyword>
<evidence type="ECO:0000256" key="1">
    <source>
        <dbReference type="ARBA" id="ARBA00004141"/>
    </source>
</evidence>
<sequence length="236" mass="25794">MEQLILAVEACDTAGEIICVPSSVNELFELPFAGILNRTIILTIFAAVIVGVMLFFGLRKRSLVPSKFEIVIESMVTFVRDEISVGIIGKEHGLKYFPYLLSLFMFLLVGNIFAVTPFVMFPVTSRIGIPIFLALITWVLFVFAGFKEQGFGYLKDLIWPPGVPVGIKPLVGIIEVVSVFLVRPFSLAVRLFANLVAGHVMLTLLLASGWVFISGAGGLGKVPIGFGWFTLGMGIY</sequence>
<feature type="non-terminal residue" evidence="12">
    <location>
        <position position="236"/>
    </location>
</feature>
<keyword evidence="10" id="KW-0066">ATP synthesis</keyword>
<dbReference type="Pfam" id="PF00119">
    <property type="entry name" value="ATP-synt_A"/>
    <property type="match status" value="1"/>
</dbReference>
<evidence type="ECO:0000256" key="7">
    <source>
        <dbReference type="ARBA" id="ARBA00022989"/>
    </source>
</evidence>
<keyword evidence="7 11" id="KW-1133">Transmembrane helix</keyword>
<comment type="similarity">
    <text evidence="2">Belongs to the ATPase A chain family.</text>
</comment>
<reference evidence="12" key="1">
    <citation type="submission" date="2018-06" db="EMBL/GenBank/DDBJ databases">
        <authorList>
            <person name="Zhirakovskaya E."/>
        </authorList>
    </citation>
    <scope>NUCLEOTIDE SEQUENCE</scope>
</reference>
<evidence type="ECO:0000256" key="10">
    <source>
        <dbReference type="ARBA" id="ARBA00023310"/>
    </source>
</evidence>
<organism evidence="12">
    <name type="scientific">hydrothermal vent metagenome</name>
    <dbReference type="NCBI Taxonomy" id="652676"/>
    <lineage>
        <taxon>unclassified sequences</taxon>
        <taxon>metagenomes</taxon>
        <taxon>ecological metagenomes</taxon>
    </lineage>
</organism>
<evidence type="ECO:0000256" key="6">
    <source>
        <dbReference type="ARBA" id="ARBA00022781"/>
    </source>
</evidence>
<keyword evidence="3" id="KW-0813">Transport</keyword>
<feature type="transmembrane region" description="Helical" evidence="11">
    <location>
        <begin position="191"/>
        <end position="213"/>
    </location>
</feature>
<dbReference type="HAMAP" id="MF_01393">
    <property type="entry name" value="ATP_synth_a_bact"/>
    <property type="match status" value="1"/>
</dbReference>
<keyword evidence="8" id="KW-0406">Ion transport</keyword>
<protein>
    <submittedName>
        <fullName evidence="12">ATP synthase F0 sector subunit a</fullName>
        <ecNumber evidence="12">3.6.3.14</ecNumber>
    </submittedName>
</protein>
<dbReference type="NCBIfam" id="TIGR01131">
    <property type="entry name" value="ATP_synt_6_or_A"/>
    <property type="match status" value="1"/>
</dbReference>
<dbReference type="InterPro" id="IPR045083">
    <property type="entry name" value="ATP_synth_F0_asu_bact/mt"/>
</dbReference>
<dbReference type="CDD" id="cd00310">
    <property type="entry name" value="ATP-synt_Fo_a_6"/>
    <property type="match status" value="1"/>
</dbReference>
<dbReference type="Gene3D" id="1.20.120.220">
    <property type="entry name" value="ATP synthase, F0 complex, subunit A"/>
    <property type="match status" value="1"/>
</dbReference>
<dbReference type="PANTHER" id="PTHR11410:SF0">
    <property type="entry name" value="ATP SYNTHASE SUBUNIT A"/>
    <property type="match status" value="1"/>
</dbReference>
<evidence type="ECO:0000256" key="2">
    <source>
        <dbReference type="ARBA" id="ARBA00006810"/>
    </source>
</evidence>